<evidence type="ECO:0000256" key="9">
    <source>
        <dbReference type="ARBA" id="ARBA00023315"/>
    </source>
</evidence>
<dbReference type="EMBL" id="JAGKQH010000014">
    <property type="protein sequence ID" value="KAG6580745.1"/>
    <property type="molecule type" value="Genomic_DNA"/>
</dbReference>
<evidence type="ECO:0000256" key="1">
    <source>
        <dbReference type="ARBA" id="ARBA00004123"/>
    </source>
</evidence>
<evidence type="ECO:0000256" key="4">
    <source>
        <dbReference type="ARBA" id="ARBA00022723"/>
    </source>
</evidence>
<evidence type="ECO:0000313" key="13">
    <source>
        <dbReference type="Proteomes" id="UP000685013"/>
    </source>
</evidence>
<evidence type="ECO:0000256" key="2">
    <source>
        <dbReference type="ARBA" id="ARBA00005816"/>
    </source>
</evidence>
<feature type="domain" description="N-acetyltransferase ESCO acetyl-transferase" evidence="11">
    <location>
        <begin position="321"/>
        <end position="389"/>
    </location>
</feature>
<comment type="similarity">
    <text evidence="2">Belongs to the acetyltransferase family. ECO subfamily.</text>
</comment>
<gene>
    <name evidence="12" type="primary">CTF7</name>
    <name evidence="12" type="ORF">SDJN03_20747</name>
</gene>
<feature type="domain" description="N-acetyltransferase ESCO zinc-finger" evidence="10">
    <location>
        <begin position="132"/>
        <end position="171"/>
    </location>
</feature>
<comment type="caution">
    <text evidence="12">The sequence shown here is derived from an EMBL/GenBank/DDBJ whole genome shotgun (WGS) entry which is preliminary data.</text>
</comment>
<evidence type="ECO:0000313" key="12">
    <source>
        <dbReference type="EMBL" id="KAG6580745.1"/>
    </source>
</evidence>
<dbReference type="GO" id="GO:0005634">
    <property type="term" value="C:nucleus"/>
    <property type="evidence" value="ECO:0007669"/>
    <property type="project" value="UniProtKB-SubCell"/>
</dbReference>
<dbReference type="Pfam" id="PF13878">
    <property type="entry name" value="zf-C2H2_3"/>
    <property type="match status" value="1"/>
</dbReference>
<evidence type="ECO:0000256" key="5">
    <source>
        <dbReference type="ARBA" id="ARBA00022771"/>
    </source>
</evidence>
<dbReference type="Pfam" id="PF13880">
    <property type="entry name" value="Acetyltransf_13"/>
    <property type="match status" value="1"/>
</dbReference>
<evidence type="ECO:0000256" key="8">
    <source>
        <dbReference type="ARBA" id="ARBA00023306"/>
    </source>
</evidence>
<keyword evidence="6" id="KW-0862">Zinc</keyword>
<feature type="non-terminal residue" evidence="12">
    <location>
        <position position="1"/>
    </location>
</feature>
<keyword evidence="3" id="KW-0808">Transferase</keyword>
<keyword evidence="5" id="KW-0863">Zinc-finger</keyword>
<keyword evidence="4" id="KW-0479">Metal-binding</keyword>
<dbReference type="PANTHER" id="PTHR45884:SF2">
    <property type="entry name" value="N-ACETYLTRANSFERASE ECO"/>
    <property type="match status" value="1"/>
</dbReference>
<dbReference type="PANTHER" id="PTHR45884">
    <property type="entry name" value="N-ACETYLTRANSFERASE ECO"/>
    <property type="match status" value="1"/>
</dbReference>
<name>A0AAV6MGU0_9ROSI</name>
<comment type="subcellular location">
    <subcellularLocation>
        <location evidence="1">Nucleus</location>
    </subcellularLocation>
</comment>
<organism evidence="12 13">
    <name type="scientific">Cucurbita argyrosperma subsp. sororia</name>
    <dbReference type="NCBI Taxonomy" id="37648"/>
    <lineage>
        <taxon>Eukaryota</taxon>
        <taxon>Viridiplantae</taxon>
        <taxon>Streptophyta</taxon>
        <taxon>Embryophyta</taxon>
        <taxon>Tracheophyta</taxon>
        <taxon>Spermatophyta</taxon>
        <taxon>Magnoliopsida</taxon>
        <taxon>eudicotyledons</taxon>
        <taxon>Gunneridae</taxon>
        <taxon>Pentapetalae</taxon>
        <taxon>rosids</taxon>
        <taxon>fabids</taxon>
        <taxon>Cucurbitales</taxon>
        <taxon>Cucurbitaceae</taxon>
        <taxon>Cucurbiteae</taxon>
        <taxon>Cucurbita</taxon>
    </lineage>
</organism>
<dbReference type="GO" id="GO:0061733">
    <property type="term" value="F:protein-lysine-acetyltransferase activity"/>
    <property type="evidence" value="ECO:0007669"/>
    <property type="project" value="TreeGrafter"/>
</dbReference>
<keyword evidence="9" id="KW-0012">Acyltransferase</keyword>
<keyword evidence="13" id="KW-1185">Reference proteome</keyword>
<evidence type="ECO:0000259" key="10">
    <source>
        <dbReference type="Pfam" id="PF13878"/>
    </source>
</evidence>
<evidence type="ECO:0000259" key="11">
    <source>
        <dbReference type="Pfam" id="PF13880"/>
    </source>
</evidence>
<sequence>MAGKLPFLRIIGKDAEFVKWELRSSIFFPIMQSKISAFFKPRPSISAHKSPEPLNTDADDSDDGALKIWEKAEHQYVNTYKRRAPSSDRIVKSPQCVDSEINIPIPGDSPAKDELVSLTKPVVKNKKRSYAQYHLLFGQSDFLLHFCSTCGIKYARGDEGDEKYHKSFHKKYTCGIQFKGWSHERLIHISTVEDGRILLVLNSDPSAHWNKIEEVVKMMEKELGNGWILHKNCQVYLFVSSQRIVGCLVVEPIMKAYKVVSCFLDERPEESKMKDSKPNSTTLQFGNISFRREAILKKPTDNPEALDVNLNGVILCEEEAVPAVCGIRAIWVTPANRRKHIATQLLDAARKRFCKEGSLECSQLAFSQPTSSGMALASRYVGSRSILAYKSDTLI</sequence>
<protein>
    <submittedName>
        <fullName evidence="12">Protein CHROMOSOME TRANSMISSION FIDELITY 7</fullName>
    </submittedName>
</protein>
<dbReference type="InterPro" id="IPR028009">
    <property type="entry name" value="ESCO_Acetyltransf_dom"/>
</dbReference>
<proteinExistence type="inferred from homology"/>
<evidence type="ECO:0000256" key="7">
    <source>
        <dbReference type="ARBA" id="ARBA00023242"/>
    </source>
</evidence>
<dbReference type="CDD" id="cd04301">
    <property type="entry name" value="NAT_SF"/>
    <property type="match status" value="1"/>
</dbReference>
<evidence type="ECO:0000256" key="3">
    <source>
        <dbReference type="ARBA" id="ARBA00022679"/>
    </source>
</evidence>
<accession>A0AAV6MGU0</accession>
<dbReference type="GO" id="GO:0007064">
    <property type="term" value="P:mitotic sister chromatid cohesion"/>
    <property type="evidence" value="ECO:0007669"/>
    <property type="project" value="TreeGrafter"/>
</dbReference>
<keyword evidence="7" id="KW-0539">Nucleus</keyword>
<reference evidence="12 13" key="1">
    <citation type="journal article" date="2021" name="Hortic Res">
        <title>The domestication of Cucurbita argyrosperma as revealed by the genome of its wild relative.</title>
        <authorList>
            <person name="Barrera-Redondo J."/>
            <person name="Sanchez-de la Vega G."/>
            <person name="Aguirre-Liguori J.A."/>
            <person name="Castellanos-Morales G."/>
            <person name="Gutierrez-Guerrero Y.T."/>
            <person name="Aguirre-Dugua X."/>
            <person name="Aguirre-Planter E."/>
            <person name="Tenaillon M.I."/>
            <person name="Lira-Saade R."/>
            <person name="Eguiarte L.E."/>
        </authorList>
    </citation>
    <scope>NUCLEOTIDE SEQUENCE [LARGE SCALE GENOMIC DNA]</scope>
    <source>
        <strain evidence="12">JBR-2021</strain>
    </source>
</reference>
<dbReference type="InterPro" id="IPR028005">
    <property type="entry name" value="AcTrfase_ESCO_Znf_dom"/>
</dbReference>
<keyword evidence="8" id="KW-0131">Cell cycle</keyword>
<dbReference type="Proteomes" id="UP000685013">
    <property type="component" value="Chromosome 14"/>
</dbReference>
<dbReference type="GO" id="GO:0000785">
    <property type="term" value="C:chromatin"/>
    <property type="evidence" value="ECO:0007669"/>
    <property type="project" value="TreeGrafter"/>
</dbReference>
<dbReference type="AlphaFoldDB" id="A0AAV6MGU0"/>
<dbReference type="GO" id="GO:0008270">
    <property type="term" value="F:zinc ion binding"/>
    <property type="evidence" value="ECO:0007669"/>
    <property type="project" value="UniProtKB-KW"/>
</dbReference>
<evidence type="ECO:0000256" key="6">
    <source>
        <dbReference type="ARBA" id="ARBA00022833"/>
    </source>
</evidence>